<sequence length="320" mass="35933">MRRRRRELTIYFFILVSISAVGAEAHPRIGEGAADLTRRTAMAGRKMISITDKNAIVVDESAVDSTDPDYDIVQANIDFLNDLLAQYIRFDEMSPEALRSYEVDYYLAQMENGGFPQLVFNSRWHVDSVRLIREGLAAIGAKKHLALFEEGSRLVDSLGEARLKKFLATTIHDYGESTERAALEGIDDRFFALDKMENLRDLNRVWLRAHPLLAPASAERIAAEVRRRGEQLPDRATRIAAAEAAAPRYMKLIRALVAKAGQRLDRVTVGDPTREFAGAPTTAWYFLTDRGLFHMVDVGGKAIMFRGRSTTDRVCEIDAP</sequence>
<name>A0A3G8M5H7_9HYPH</name>
<dbReference type="Gene3D" id="1.20.1420.60">
    <property type="match status" value="1"/>
</dbReference>
<feature type="domain" description="DNA mimic protein DMP19 C-terminal" evidence="1">
    <location>
        <begin position="91"/>
        <end position="210"/>
    </location>
</feature>
<dbReference type="RefSeq" id="WP_124738418.1">
    <property type="nucleotide sequence ID" value="NZ_CP034086.1"/>
</dbReference>
<dbReference type="AlphaFoldDB" id="A0A3G8M5H7"/>
<dbReference type="Pfam" id="PF14300">
    <property type="entry name" value="DMP19"/>
    <property type="match status" value="1"/>
</dbReference>
<dbReference type="Proteomes" id="UP000273982">
    <property type="component" value="Chromosome"/>
</dbReference>
<gene>
    <name evidence="2" type="ORF">EHO51_07875</name>
</gene>
<evidence type="ECO:0000313" key="3">
    <source>
        <dbReference type="Proteomes" id="UP000273982"/>
    </source>
</evidence>
<proteinExistence type="predicted"/>
<accession>A0A3G8M5H7</accession>
<evidence type="ECO:0000313" key="2">
    <source>
        <dbReference type="EMBL" id="AZG76645.1"/>
    </source>
</evidence>
<dbReference type="InterPro" id="IPR025402">
    <property type="entry name" value="DMP19_C"/>
</dbReference>
<reference evidence="2 3" key="1">
    <citation type="submission" date="2018-11" db="EMBL/GenBank/DDBJ databases">
        <title>Genome squencing of methanotrophic bacteria isolated from alkaline groundwater in Korea.</title>
        <authorList>
            <person name="Nguyen L.N."/>
        </authorList>
    </citation>
    <scope>NUCLEOTIDE SEQUENCE [LARGE SCALE GENOMIC DNA]</scope>
    <source>
        <strain evidence="2 3">GW6</strain>
    </source>
</reference>
<protein>
    <submittedName>
        <fullName evidence="2">DUF4375 domain-containing protein</fullName>
    </submittedName>
</protein>
<evidence type="ECO:0000259" key="1">
    <source>
        <dbReference type="Pfam" id="PF14300"/>
    </source>
</evidence>
<organism evidence="2 3">
    <name type="scientific">Methylocystis rosea</name>
    <dbReference type="NCBI Taxonomy" id="173366"/>
    <lineage>
        <taxon>Bacteria</taxon>
        <taxon>Pseudomonadati</taxon>
        <taxon>Pseudomonadota</taxon>
        <taxon>Alphaproteobacteria</taxon>
        <taxon>Hyphomicrobiales</taxon>
        <taxon>Methylocystaceae</taxon>
        <taxon>Methylocystis</taxon>
    </lineage>
</organism>
<dbReference type="KEGG" id="mros:EHO51_07875"/>
<dbReference type="EMBL" id="CP034086">
    <property type="protein sequence ID" value="AZG76645.1"/>
    <property type="molecule type" value="Genomic_DNA"/>
</dbReference>